<reference evidence="1" key="1">
    <citation type="submission" date="2020-04" db="EMBL/GenBank/DDBJ databases">
        <authorList>
            <person name="Alioto T."/>
            <person name="Alioto T."/>
            <person name="Gomez Garrido J."/>
        </authorList>
    </citation>
    <scope>NUCLEOTIDE SEQUENCE</scope>
    <source>
        <strain evidence="1">A484AB</strain>
    </source>
</reference>
<keyword evidence="2" id="KW-1185">Reference proteome</keyword>
<organism evidence="1 2">
    <name type="scientific">Paramuricea clavata</name>
    <name type="common">Red gorgonian</name>
    <name type="synonym">Violescent sea-whip</name>
    <dbReference type="NCBI Taxonomy" id="317549"/>
    <lineage>
        <taxon>Eukaryota</taxon>
        <taxon>Metazoa</taxon>
        <taxon>Cnidaria</taxon>
        <taxon>Anthozoa</taxon>
        <taxon>Octocorallia</taxon>
        <taxon>Malacalcyonacea</taxon>
        <taxon>Plexauridae</taxon>
        <taxon>Paramuricea</taxon>
    </lineage>
</organism>
<dbReference type="Proteomes" id="UP001152795">
    <property type="component" value="Unassembled WGS sequence"/>
</dbReference>
<evidence type="ECO:0000313" key="1">
    <source>
        <dbReference type="EMBL" id="CAB3996698.1"/>
    </source>
</evidence>
<accession>A0A6S7GXI7</accession>
<dbReference type="EMBL" id="CACRXK020002929">
    <property type="protein sequence ID" value="CAB3996698.1"/>
    <property type="molecule type" value="Genomic_DNA"/>
</dbReference>
<sequence length="136" mass="15017">MTRELAIIIGLVFLVVCVTSSDYAGLSFKLTRSADDKFKNPTATGCDWQPENQKFCIDTNSQCLGNCCQCACNYDKSTFDRSTMKCRNNDALRSDDGLPTYGIILIVIGSVAILLCSVVVIFKVLNHCQNPVENYV</sequence>
<comment type="caution">
    <text evidence="1">The sequence shown here is derived from an EMBL/GenBank/DDBJ whole genome shotgun (WGS) entry which is preliminary data.</text>
</comment>
<evidence type="ECO:0000313" key="2">
    <source>
        <dbReference type="Proteomes" id="UP001152795"/>
    </source>
</evidence>
<gene>
    <name evidence="1" type="ORF">PACLA_8A059474</name>
</gene>
<dbReference type="OrthoDB" id="10628545at2759"/>
<name>A0A6S7GXI7_PARCT</name>
<proteinExistence type="predicted"/>
<protein>
    <submittedName>
        <fullName evidence="1">Uncharacterized protein</fullName>
    </submittedName>
</protein>
<dbReference type="AlphaFoldDB" id="A0A6S7GXI7"/>